<evidence type="ECO:0000313" key="5">
    <source>
        <dbReference type="EMBL" id="RSK35552.1"/>
    </source>
</evidence>
<dbReference type="InterPro" id="IPR003593">
    <property type="entry name" value="AAA+_ATPase"/>
</dbReference>
<keyword evidence="1" id="KW-0813">Transport</keyword>
<dbReference type="Pfam" id="PF00005">
    <property type="entry name" value="ABC_tran"/>
    <property type="match status" value="1"/>
</dbReference>
<dbReference type="InterPro" id="IPR050166">
    <property type="entry name" value="ABC_transporter_ATP-bind"/>
</dbReference>
<comment type="caution">
    <text evidence="5">The sequence shown here is derived from an EMBL/GenBank/DDBJ whole genome shotgun (WGS) entry which is preliminary data.</text>
</comment>
<accession>A0ABX9ZFT2</accession>
<evidence type="ECO:0000256" key="2">
    <source>
        <dbReference type="ARBA" id="ARBA00022741"/>
    </source>
</evidence>
<dbReference type="PROSITE" id="PS50893">
    <property type="entry name" value="ABC_TRANSPORTER_2"/>
    <property type="match status" value="1"/>
</dbReference>
<organism evidence="5 6">
    <name type="scientific">Bhargavaea beijingensis</name>
    <dbReference type="NCBI Taxonomy" id="426756"/>
    <lineage>
        <taxon>Bacteria</taxon>
        <taxon>Bacillati</taxon>
        <taxon>Bacillota</taxon>
        <taxon>Bacilli</taxon>
        <taxon>Bacillales</taxon>
        <taxon>Caryophanaceae</taxon>
        <taxon>Bhargavaea</taxon>
    </lineage>
</organism>
<dbReference type="PANTHER" id="PTHR42788:SF2">
    <property type="entry name" value="ABC TRANSPORTER ATP-BINDING PROTEIN"/>
    <property type="match status" value="1"/>
</dbReference>
<name>A0ABX9ZFT2_9BACL</name>
<dbReference type="SMART" id="SM00382">
    <property type="entry name" value="AAA"/>
    <property type="match status" value="1"/>
</dbReference>
<dbReference type="SUPFAM" id="SSF52540">
    <property type="entry name" value="P-loop containing nucleoside triphosphate hydrolases"/>
    <property type="match status" value="1"/>
</dbReference>
<dbReference type="PANTHER" id="PTHR42788">
    <property type="entry name" value="TAURINE IMPORT ATP-BINDING PROTEIN-RELATED"/>
    <property type="match status" value="1"/>
</dbReference>
<dbReference type="CDD" id="cd03293">
    <property type="entry name" value="ABC_NrtD_SsuB_transporters"/>
    <property type="match status" value="1"/>
</dbReference>
<proteinExistence type="predicted"/>
<dbReference type="Proteomes" id="UP000272481">
    <property type="component" value="Unassembled WGS sequence"/>
</dbReference>
<dbReference type="GO" id="GO:0005524">
    <property type="term" value="F:ATP binding"/>
    <property type="evidence" value="ECO:0007669"/>
    <property type="project" value="UniProtKB-KW"/>
</dbReference>
<keyword evidence="2" id="KW-0547">Nucleotide-binding</keyword>
<evidence type="ECO:0000256" key="1">
    <source>
        <dbReference type="ARBA" id="ARBA00022448"/>
    </source>
</evidence>
<feature type="domain" description="ABC transporter" evidence="4">
    <location>
        <begin position="4"/>
        <end position="228"/>
    </location>
</feature>
<sequence>MAELAVHDLHKKLGQTDVLGGLSFRVGDGEFVSILGPSGSGKSTLFQLIGGLLEPDGGEIRLGEQPIRGRRGMISYMPQRPSLLPWRTVLDNVRLGAEIAGAPDPPDAIDMLDKAGLGGYADAYPHQLSGGMQQRAAFIRSLLSPQDFICLDEPFSALDEFTRAEMQQWLLSLWEENPRSILFVTHNIEEAIYLSDRILILTDKPAQLLSEYHVPFRRPRTPDLILSEEFLDIRRQIARQLTAPHR</sequence>
<dbReference type="EMBL" id="RWGW01000005">
    <property type="protein sequence ID" value="RSK35552.1"/>
    <property type="molecule type" value="Genomic_DNA"/>
</dbReference>
<keyword evidence="6" id="KW-1185">Reference proteome</keyword>
<gene>
    <name evidence="5" type="ORF">EJA12_02980</name>
</gene>
<keyword evidence="3 5" id="KW-0067">ATP-binding</keyword>
<evidence type="ECO:0000256" key="3">
    <source>
        <dbReference type="ARBA" id="ARBA00022840"/>
    </source>
</evidence>
<evidence type="ECO:0000259" key="4">
    <source>
        <dbReference type="PROSITE" id="PS50893"/>
    </source>
</evidence>
<dbReference type="Gene3D" id="3.40.50.300">
    <property type="entry name" value="P-loop containing nucleotide triphosphate hydrolases"/>
    <property type="match status" value="1"/>
</dbReference>
<dbReference type="RefSeq" id="WP_125903444.1">
    <property type="nucleotide sequence ID" value="NZ_RWGW01000005.1"/>
</dbReference>
<evidence type="ECO:0000313" key="6">
    <source>
        <dbReference type="Proteomes" id="UP000272481"/>
    </source>
</evidence>
<dbReference type="InterPro" id="IPR027417">
    <property type="entry name" value="P-loop_NTPase"/>
</dbReference>
<dbReference type="InterPro" id="IPR003439">
    <property type="entry name" value="ABC_transporter-like_ATP-bd"/>
</dbReference>
<dbReference type="InterPro" id="IPR017871">
    <property type="entry name" value="ABC_transporter-like_CS"/>
</dbReference>
<dbReference type="PROSITE" id="PS00211">
    <property type="entry name" value="ABC_TRANSPORTER_1"/>
    <property type="match status" value="1"/>
</dbReference>
<reference evidence="5 6" key="1">
    <citation type="submission" date="2018-12" db="EMBL/GenBank/DDBJ databases">
        <title>Comparitive functional genomics of dry heat resistant strains isolated from the viking spacecraft.</title>
        <authorList>
            <person name="Seuylemezian A."/>
            <person name="Vaishampayan P."/>
        </authorList>
    </citation>
    <scope>NUCLEOTIDE SEQUENCE [LARGE SCALE GENOMIC DNA]</scope>
    <source>
        <strain evidence="5 6">M6-11</strain>
    </source>
</reference>
<protein>
    <submittedName>
        <fullName evidence="5">ABC transporter ATP-binding protein</fullName>
    </submittedName>
</protein>